<dbReference type="Proteomes" id="UP000821837">
    <property type="component" value="Chromosome 1"/>
</dbReference>
<reference evidence="1" key="1">
    <citation type="journal article" date="2020" name="Cell">
        <title>Large-Scale Comparative Analyses of Tick Genomes Elucidate Their Genetic Diversity and Vector Capacities.</title>
        <authorList>
            <consortium name="Tick Genome and Microbiome Consortium (TIGMIC)"/>
            <person name="Jia N."/>
            <person name="Wang J."/>
            <person name="Shi W."/>
            <person name="Du L."/>
            <person name="Sun Y."/>
            <person name="Zhan W."/>
            <person name="Jiang J.F."/>
            <person name="Wang Q."/>
            <person name="Zhang B."/>
            <person name="Ji P."/>
            <person name="Bell-Sakyi L."/>
            <person name="Cui X.M."/>
            <person name="Yuan T.T."/>
            <person name="Jiang B.G."/>
            <person name="Yang W.F."/>
            <person name="Lam T.T."/>
            <person name="Chang Q.C."/>
            <person name="Ding S.J."/>
            <person name="Wang X.J."/>
            <person name="Zhu J.G."/>
            <person name="Ruan X.D."/>
            <person name="Zhao L."/>
            <person name="Wei J.T."/>
            <person name="Ye R.Z."/>
            <person name="Que T.C."/>
            <person name="Du C.H."/>
            <person name="Zhou Y.H."/>
            <person name="Cheng J.X."/>
            <person name="Dai P.F."/>
            <person name="Guo W.B."/>
            <person name="Han X.H."/>
            <person name="Huang E.J."/>
            <person name="Li L.F."/>
            <person name="Wei W."/>
            <person name="Gao Y.C."/>
            <person name="Liu J.Z."/>
            <person name="Shao H.Z."/>
            <person name="Wang X."/>
            <person name="Wang C.C."/>
            <person name="Yang T.C."/>
            <person name="Huo Q.B."/>
            <person name="Li W."/>
            <person name="Chen H.Y."/>
            <person name="Chen S.E."/>
            <person name="Zhou L.G."/>
            <person name="Ni X.B."/>
            <person name="Tian J.H."/>
            <person name="Sheng Y."/>
            <person name="Liu T."/>
            <person name="Pan Y.S."/>
            <person name="Xia L.Y."/>
            <person name="Li J."/>
            <person name="Zhao F."/>
            <person name="Cao W.C."/>
        </authorList>
    </citation>
    <scope>NUCLEOTIDE SEQUENCE</scope>
    <source>
        <strain evidence="1">Rsan-2018</strain>
    </source>
</reference>
<name>A0A9D4TAW5_RHISA</name>
<gene>
    <name evidence="1" type="ORF">HPB52_017069</name>
</gene>
<sequence length="135" mass="14776">MLTGSRWNLKTSTISNCWGKAGLIKAPVQLEDNLEINDSNPGDLWTEDDETPHHLNGLKHAEVRTLKGGPSTRRPISPSLALVGEAASYMATRLRNAYDSDGAHTSQPVLSLPLARIFENMVTGSVLRHASMHVY</sequence>
<organism evidence="1 2">
    <name type="scientific">Rhipicephalus sanguineus</name>
    <name type="common">Brown dog tick</name>
    <name type="synonym">Ixodes sanguineus</name>
    <dbReference type="NCBI Taxonomy" id="34632"/>
    <lineage>
        <taxon>Eukaryota</taxon>
        <taxon>Metazoa</taxon>
        <taxon>Ecdysozoa</taxon>
        <taxon>Arthropoda</taxon>
        <taxon>Chelicerata</taxon>
        <taxon>Arachnida</taxon>
        <taxon>Acari</taxon>
        <taxon>Parasitiformes</taxon>
        <taxon>Ixodida</taxon>
        <taxon>Ixodoidea</taxon>
        <taxon>Ixodidae</taxon>
        <taxon>Rhipicephalinae</taxon>
        <taxon>Rhipicephalus</taxon>
        <taxon>Rhipicephalus</taxon>
    </lineage>
</organism>
<evidence type="ECO:0000313" key="1">
    <source>
        <dbReference type="EMBL" id="KAH7984098.1"/>
    </source>
</evidence>
<accession>A0A9D4TAW5</accession>
<evidence type="ECO:0000313" key="2">
    <source>
        <dbReference type="Proteomes" id="UP000821837"/>
    </source>
</evidence>
<dbReference type="AlphaFoldDB" id="A0A9D4TAW5"/>
<reference evidence="1" key="2">
    <citation type="submission" date="2021-09" db="EMBL/GenBank/DDBJ databases">
        <authorList>
            <person name="Jia N."/>
            <person name="Wang J."/>
            <person name="Shi W."/>
            <person name="Du L."/>
            <person name="Sun Y."/>
            <person name="Zhan W."/>
            <person name="Jiang J."/>
            <person name="Wang Q."/>
            <person name="Zhang B."/>
            <person name="Ji P."/>
            <person name="Sakyi L.B."/>
            <person name="Cui X."/>
            <person name="Yuan T."/>
            <person name="Jiang B."/>
            <person name="Yang W."/>
            <person name="Lam T.T.-Y."/>
            <person name="Chang Q."/>
            <person name="Ding S."/>
            <person name="Wang X."/>
            <person name="Zhu J."/>
            <person name="Ruan X."/>
            <person name="Zhao L."/>
            <person name="Wei J."/>
            <person name="Que T."/>
            <person name="Du C."/>
            <person name="Cheng J."/>
            <person name="Dai P."/>
            <person name="Han X."/>
            <person name="Huang E."/>
            <person name="Gao Y."/>
            <person name="Liu J."/>
            <person name="Shao H."/>
            <person name="Ye R."/>
            <person name="Li L."/>
            <person name="Wei W."/>
            <person name="Wang X."/>
            <person name="Wang C."/>
            <person name="Huo Q."/>
            <person name="Li W."/>
            <person name="Guo W."/>
            <person name="Chen H."/>
            <person name="Chen S."/>
            <person name="Zhou L."/>
            <person name="Zhou L."/>
            <person name="Ni X."/>
            <person name="Tian J."/>
            <person name="Zhou Y."/>
            <person name="Sheng Y."/>
            <person name="Liu T."/>
            <person name="Pan Y."/>
            <person name="Xia L."/>
            <person name="Li J."/>
            <person name="Zhao F."/>
            <person name="Cao W."/>
        </authorList>
    </citation>
    <scope>NUCLEOTIDE SEQUENCE</scope>
    <source>
        <strain evidence="1">Rsan-2018</strain>
        <tissue evidence="1">Larvae</tissue>
    </source>
</reference>
<dbReference type="EMBL" id="JABSTV010001245">
    <property type="protein sequence ID" value="KAH7984098.1"/>
    <property type="molecule type" value="Genomic_DNA"/>
</dbReference>
<keyword evidence="2" id="KW-1185">Reference proteome</keyword>
<protein>
    <submittedName>
        <fullName evidence="1">Uncharacterized protein</fullName>
    </submittedName>
</protein>
<comment type="caution">
    <text evidence="1">The sequence shown here is derived from an EMBL/GenBank/DDBJ whole genome shotgun (WGS) entry which is preliminary data.</text>
</comment>
<proteinExistence type="predicted"/>